<keyword evidence="2" id="KW-1185">Reference proteome</keyword>
<reference evidence="1" key="1">
    <citation type="journal article" date="2021" name="New Phytol.">
        <title>Evolutionary innovations through gain and loss of genes in the ectomycorrhizal Boletales.</title>
        <authorList>
            <person name="Wu G."/>
            <person name="Miyauchi S."/>
            <person name="Morin E."/>
            <person name="Kuo A."/>
            <person name="Drula E."/>
            <person name="Varga T."/>
            <person name="Kohler A."/>
            <person name="Feng B."/>
            <person name="Cao Y."/>
            <person name="Lipzen A."/>
            <person name="Daum C."/>
            <person name="Hundley H."/>
            <person name="Pangilinan J."/>
            <person name="Johnson J."/>
            <person name="Barry K."/>
            <person name="LaButti K."/>
            <person name="Ng V."/>
            <person name="Ahrendt S."/>
            <person name="Min B."/>
            <person name="Choi I.G."/>
            <person name="Park H."/>
            <person name="Plett J.M."/>
            <person name="Magnuson J."/>
            <person name="Spatafora J.W."/>
            <person name="Nagy L.G."/>
            <person name="Henrissat B."/>
            <person name="Grigoriev I.V."/>
            <person name="Yang Z.L."/>
            <person name="Xu J."/>
            <person name="Martin F.M."/>
        </authorList>
    </citation>
    <scope>NUCLEOTIDE SEQUENCE</scope>
    <source>
        <strain evidence="1">KUC20120723A-06</strain>
    </source>
</reference>
<dbReference type="EMBL" id="MU267233">
    <property type="protein sequence ID" value="KAH7917149.1"/>
    <property type="molecule type" value="Genomic_DNA"/>
</dbReference>
<protein>
    <submittedName>
        <fullName evidence="1">Uncharacterized protein</fullName>
    </submittedName>
</protein>
<accession>A0ACB8AW03</accession>
<gene>
    <name evidence="1" type="ORF">BV22DRAFT_1135651</name>
</gene>
<dbReference type="Proteomes" id="UP000790709">
    <property type="component" value="Unassembled WGS sequence"/>
</dbReference>
<comment type="caution">
    <text evidence="1">The sequence shown here is derived from an EMBL/GenBank/DDBJ whole genome shotgun (WGS) entry which is preliminary data.</text>
</comment>
<proteinExistence type="predicted"/>
<name>A0ACB8AW03_9AGAM</name>
<organism evidence="1 2">
    <name type="scientific">Leucogyrophana mollusca</name>
    <dbReference type="NCBI Taxonomy" id="85980"/>
    <lineage>
        <taxon>Eukaryota</taxon>
        <taxon>Fungi</taxon>
        <taxon>Dikarya</taxon>
        <taxon>Basidiomycota</taxon>
        <taxon>Agaricomycotina</taxon>
        <taxon>Agaricomycetes</taxon>
        <taxon>Agaricomycetidae</taxon>
        <taxon>Boletales</taxon>
        <taxon>Boletales incertae sedis</taxon>
        <taxon>Leucogyrophana</taxon>
    </lineage>
</organism>
<evidence type="ECO:0000313" key="1">
    <source>
        <dbReference type="EMBL" id="KAH7917149.1"/>
    </source>
</evidence>
<sequence length="126" mass="12729">MVHLVPVRTTIRASELALGGAGTPPQPASISFGNAGAPANPSATGNLAGSSGNAPDLVPATPAEGEGPTMVEPSGNSTIQTHTRNDAGAVIIPDDYNKPAIAGYSPIDISLIIPYCLHYVDGLHSF</sequence>
<evidence type="ECO:0000313" key="2">
    <source>
        <dbReference type="Proteomes" id="UP000790709"/>
    </source>
</evidence>